<sequence>MTFGARMLKTGIAVTLALYISEWLDLPSPVIAGVAAIFAMQPSIYRSWRYFIDQIQTNTLGAVLALLGGMVFSNEPIAVGLVCIIVIMVCLSLKMEENIGLTLVTVLGVMEASGQWQFALTRFSLSLIGIVSAFLINILLFPPKPKVQFVGQIQSVFTHLSLLLRTAISDEMKENVFREERRMLEDSISSLSDKYKLMEEEQRKLRRPKLSQSRHLVVYKQMLNTLHKGLEVLDAVEEHYFQGGRSEAKDHYFDQHIEKLSKFHEIIFLKFDQKLKPMSSESQWQELDNEQFMKDVIERYIEHKEYALRQSIVAAAIYDYGYQLERLNRLLDHYHKLEEERQESKSWLSRFRGN</sequence>
<dbReference type="Pfam" id="PF06081">
    <property type="entry name" value="ArAE_1"/>
    <property type="match status" value="1"/>
</dbReference>
<name>A0ABS4H6G6_9BACL</name>
<reference evidence="7 8" key="1">
    <citation type="submission" date="2021-03" db="EMBL/GenBank/DDBJ databases">
        <title>Genomic Encyclopedia of Type Strains, Phase IV (KMG-IV): sequencing the most valuable type-strain genomes for metagenomic binning, comparative biology and taxonomic classification.</title>
        <authorList>
            <person name="Goeker M."/>
        </authorList>
    </citation>
    <scope>NUCLEOTIDE SEQUENCE [LARGE SCALE GENOMIC DNA]</scope>
    <source>
        <strain evidence="7 8">DSM 23491</strain>
    </source>
</reference>
<dbReference type="PANTHER" id="PTHR30509:SF27">
    <property type="entry name" value="UPF0421 PROTEIN YGAE"/>
    <property type="match status" value="1"/>
</dbReference>
<evidence type="ECO:0000256" key="1">
    <source>
        <dbReference type="ARBA" id="ARBA00004651"/>
    </source>
</evidence>
<comment type="subcellular location">
    <subcellularLocation>
        <location evidence="1">Cell membrane</location>
        <topology evidence="1">Multi-pass membrane protein</topology>
    </subcellularLocation>
</comment>
<feature type="transmembrane region" description="Helical" evidence="6">
    <location>
        <begin position="123"/>
        <end position="141"/>
    </location>
</feature>
<organism evidence="7 8">
    <name type="scientific">Paenibacillus sediminis</name>
    <dbReference type="NCBI Taxonomy" id="664909"/>
    <lineage>
        <taxon>Bacteria</taxon>
        <taxon>Bacillati</taxon>
        <taxon>Bacillota</taxon>
        <taxon>Bacilli</taxon>
        <taxon>Bacillales</taxon>
        <taxon>Paenibacillaceae</taxon>
        <taxon>Paenibacillus</taxon>
    </lineage>
</organism>
<gene>
    <name evidence="7" type="ORF">J2Z20_003033</name>
</gene>
<comment type="caution">
    <text evidence="7">The sequence shown here is derived from an EMBL/GenBank/DDBJ whole genome shotgun (WGS) entry which is preliminary data.</text>
</comment>
<dbReference type="RefSeq" id="WP_209851995.1">
    <property type="nucleotide sequence ID" value="NZ_CBCRVE010000004.1"/>
</dbReference>
<dbReference type="PANTHER" id="PTHR30509">
    <property type="entry name" value="P-HYDROXYBENZOIC ACID EFFLUX PUMP SUBUNIT-RELATED"/>
    <property type="match status" value="1"/>
</dbReference>
<evidence type="ECO:0000256" key="3">
    <source>
        <dbReference type="ARBA" id="ARBA00022692"/>
    </source>
</evidence>
<dbReference type="InterPro" id="IPR010343">
    <property type="entry name" value="ArAE_1"/>
</dbReference>
<evidence type="ECO:0000256" key="6">
    <source>
        <dbReference type="SAM" id="Phobius"/>
    </source>
</evidence>
<evidence type="ECO:0000313" key="7">
    <source>
        <dbReference type="EMBL" id="MBP1938115.1"/>
    </source>
</evidence>
<dbReference type="EMBL" id="JAGGKP010000010">
    <property type="protein sequence ID" value="MBP1938115.1"/>
    <property type="molecule type" value="Genomic_DNA"/>
</dbReference>
<keyword evidence="3 6" id="KW-0812">Transmembrane</keyword>
<evidence type="ECO:0000256" key="2">
    <source>
        <dbReference type="ARBA" id="ARBA00022475"/>
    </source>
</evidence>
<protein>
    <submittedName>
        <fullName evidence="7">Uncharacterized membrane protein YgaE (UPF0421/DUF939 family)</fullName>
    </submittedName>
</protein>
<feature type="transmembrane region" description="Helical" evidence="6">
    <location>
        <begin position="77"/>
        <end position="93"/>
    </location>
</feature>
<accession>A0ABS4H6G6</accession>
<keyword evidence="5 6" id="KW-0472">Membrane</keyword>
<keyword evidence="8" id="KW-1185">Reference proteome</keyword>
<dbReference type="Proteomes" id="UP001519273">
    <property type="component" value="Unassembled WGS sequence"/>
</dbReference>
<feature type="transmembrane region" description="Helical" evidence="6">
    <location>
        <begin position="50"/>
        <end position="71"/>
    </location>
</feature>
<keyword evidence="2" id="KW-1003">Cell membrane</keyword>
<evidence type="ECO:0000313" key="8">
    <source>
        <dbReference type="Proteomes" id="UP001519273"/>
    </source>
</evidence>
<keyword evidence="4 6" id="KW-1133">Transmembrane helix</keyword>
<proteinExistence type="predicted"/>
<evidence type="ECO:0000256" key="4">
    <source>
        <dbReference type="ARBA" id="ARBA00022989"/>
    </source>
</evidence>
<evidence type="ECO:0000256" key="5">
    <source>
        <dbReference type="ARBA" id="ARBA00023136"/>
    </source>
</evidence>